<dbReference type="Gene3D" id="3.40.50.2300">
    <property type="match status" value="1"/>
</dbReference>
<dbReference type="InterPro" id="IPR001789">
    <property type="entry name" value="Sig_transdc_resp-reg_receiver"/>
</dbReference>
<feature type="domain" description="Response regulatory" evidence="3">
    <location>
        <begin position="12"/>
        <end position="128"/>
    </location>
</feature>
<evidence type="ECO:0000313" key="5">
    <source>
        <dbReference type="Proteomes" id="UP001589789"/>
    </source>
</evidence>
<accession>A0ABV6J0G1</accession>
<dbReference type="InterPro" id="IPR050595">
    <property type="entry name" value="Bact_response_regulator"/>
</dbReference>
<evidence type="ECO:0000256" key="2">
    <source>
        <dbReference type="PROSITE-ProRule" id="PRU00169"/>
    </source>
</evidence>
<dbReference type="PANTHER" id="PTHR44591:SF21">
    <property type="entry name" value="TWO-COMPONENT RESPONSE REGULATOR"/>
    <property type="match status" value="1"/>
</dbReference>
<dbReference type="SMART" id="SM00448">
    <property type="entry name" value="REC"/>
    <property type="match status" value="1"/>
</dbReference>
<protein>
    <submittedName>
        <fullName evidence="4">Response regulator</fullName>
    </submittedName>
</protein>
<dbReference type="PANTHER" id="PTHR44591">
    <property type="entry name" value="STRESS RESPONSE REGULATOR PROTEIN 1"/>
    <property type="match status" value="1"/>
</dbReference>
<keyword evidence="1 2" id="KW-0597">Phosphoprotein</keyword>
<dbReference type="Pfam" id="PF00072">
    <property type="entry name" value="Response_reg"/>
    <property type="match status" value="1"/>
</dbReference>
<reference evidence="4 5" key="1">
    <citation type="submission" date="2024-09" db="EMBL/GenBank/DDBJ databases">
        <authorList>
            <person name="Sun Q."/>
            <person name="Mori K."/>
        </authorList>
    </citation>
    <scope>NUCLEOTIDE SEQUENCE [LARGE SCALE GENOMIC DNA]</scope>
    <source>
        <strain evidence="4 5">CCM 7468</strain>
    </source>
</reference>
<dbReference type="EMBL" id="JBHLVZ010000110">
    <property type="protein sequence ID" value="MFC0389375.1"/>
    <property type="molecule type" value="Genomic_DNA"/>
</dbReference>
<dbReference type="Proteomes" id="UP001589789">
    <property type="component" value="Unassembled WGS sequence"/>
</dbReference>
<evidence type="ECO:0000259" key="3">
    <source>
        <dbReference type="PROSITE" id="PS50110"/>
    </source>
</evidence>
<dbReference type="PROSITE" id="PS50110">
    <property type="entry name" value="RESPONSE_REGULATORY"/>
    <property type="match status" value="1"/>
</dbReference>
<feature type="modified residue" description="4-aspartylphosphate" evidence="2">
    <location>
        <position position="61"/>
    </location>
</feature>
<dbReference type="SUPFAM" id="SSF52172">
    <property type="entry name" value="CheY-like"/>
    <property type="match status" value="1"/>
</dbReference>
<keyword evidence="5" id="KW-1185">Reference proteome</keyword>
<dbReference type="InterPro" id="IPR011006">
    <property type="entry name" value="CheY-like_superfamily"/>
</dbReference>
<sequence>MPDRSTREGPPRVLVAEDEEAVALLIDLDLSESGYSVTCAPDGAVAAEALAAEPFDAVVTDVRMPNLDGVGLVRKIVATWPSMPIVVLSGYMTAEQNRTLLSLGVRPEALLEKPDGFRHLRSTLEGLLGDRSAAPV</sequence>
<evidence type="ECO:0000313" key="4">
    <source>
        <dbReference type="EMBL" id="MFC0389375.1"/>
    </source>
</evidence>
<gene>
    <name evidence="4" type="ORF">ACFFIC_28090</name>
</gene>
<comment type="caution">
    <text evidence="4">The sequence shown here is derived from an EMBL/GenBank/DDBJ whole genome shotgun (WGS) entry which is preliminary data.</text>
</comment>
<name>A0ABV6J0G1_9PROT</name>
<dbReference type="RefSeq" id="WP_377056689.1">
    <property type="nucleotide sequence ID" value="NZ_JBHLVZ010000110.1"/>
</dbReference>
<proteinExistence type="predicted"/>
<evidence type="ECO:0000256" key="1">
    <source>
        <dbReference type="ARBA" id="ARBA00022553"/>
    </source>
</evidence>
<organism evidence="4 5">
    <name type="scientific">Muricoccus vinaceus</name>
    <dbReference type="NCBI Taxonomy" id="424704"/>
    <lineage>
        <taxon>Bacteria</taxon>
        <taxon>Pseudomonadati</taxon>
        <taxon>Pseudomonadota</taxon>
        <taxon>Alphaproteobacteria</taxon>
        <taxon>Acetobacterales</taxon>
        <taxon>Roseomonadaceae</taxon>
        <taxon>Muricoccus</taxon>
    </lineage>
</organism>